<reference evidence="6" key="1">
    <citation type="journal article" date="2023" name="Plant J.">
        <title>The genome of the king protea, Protea cynaroides.</title>
        <authorList>
            <person name="Chang J."/>
            <person name="Duong T.A."/>
            <person name="Schoeman C."/>
            <person name="Ma X."/>
            <person name="Roodt D."/>
            <person name="Barker N."/>
            <person name="Li Z."/>
            <person name="Van de Peer Y."/>
            <person name="Mizrachi E."/>
        </authorList>
    </citation>
    <scope>NUCLEOTIDE SEQUENCE</scope>
    <source>
        <tissue evidence="6">Young leaves</tissue>
    </source>
</reference>
<feature type="compositionally biased region" description="Basic and acidic residues" evidence="4">
    <location>
        <begin position="177"/>
        <end position="194"/>
    </location>
</feature>
<evidence type="ECO:0000313" key="7">
    <source>
        <dbReference type="Proteomes" id="UP001141806"/>
    </source>
</evidence>
<feature type="domain" description="BRCT" evidence="5">
    <location>
        <begin position="980"/>
        <end position="1069"/>
    </location>
</feature>
<dbReference type="AlphaFoldDB" id="A0A9Q0QRG7"/>
<protein>
    <recommendedName>
        <fullName evidence="5">BRCT domain-containing protein</fullName>
    </recommendedName>
</protein>
<comment type="subcellular location">
    <subcellularLocation>
        <location evidence="1">Nucleus</location>
    </subcellularLocation>
</comment>
<sequence>MDKGGERPSRNPQPLWAEVAWIEPRLKSGSETTFYQSTVLYDEGISVVDGTGSDSDTQSPSSSFSGDKLEDGSDDELQTLQFTVPFNDTVPVDSYLPHTQLLDLGDETQLLDYQDGGEVMTQLVNECDDEVLSDSDSQGTNRTQVLTDADDDDSERGIGNDVVELEKKQLSPPNDQAGKDHVMDSDASTDDEHGSASLGDSDAVVGNMTCKGTQTLPNSNLRNSQFGKQRVQLHDGICGTGHPTSIDAKAREVDCDHDNWRCNSSLMKPGHATERMVGYSTARKLFKDDSFAGNKELTCNIDGKNGGTGSHHLLAGDHEFAGLSYVGSQEPGELSQANALDVVDRFVNNVDLSPDVDRRTTSKGKSPPVLNSKGPQSLANKLNSCPVGAVGVYDWIDSREDEGGGNFFTKKKDSFFEKGARGRRSITEPQNSRRKRGGDLIEDSRQKEKGFNLHKKIIGKTKKNLAEELDKQLNVDSREKILEVPGMNPESPGGYAVGFDTQMAAEAMEALFYGDPSNQDETDAHQVTEMGPCLKHVSPKKRIHPPGSGGTMRQSKKKKMLDTKLSKETLTSSRKFNKNRKVKVSPDSQVKPKSKRHKFKSEQCLHSENAVNGNKSSVRRSSRLVRERKTVEDMNGVHVEDAGRYCSSAATNGHLPLSKRQWQEDCRTVIPIAHRTRQCMEINSLKLTGDLSDDCKKGKDGIMEVIGLADKRKSSTDVDASNVLIHAETHSVLDSNQIGKSSKGKVSQEEQQCFGAPHEELAATTSCMKRGAWSYPKGRRTHQNMSRYLNKVDNIKGPSLVSSREEVSKHSVTVQQRQNDNVKGSCIKVDVKRKTRSAAYPCPFLSSAERKAEEKSTRKDLDFGSAGANDNLDSTGVDGNLIPKSQIGSKASMQSGKRDESTEHDEVTAKLEASPSEKAKPSHSPCTTPCNGTPINTASPVCLGNEYPKQSCRKSQSRGCLKLELTRLGATEAVVLKDLRRRRDLTNVRVLFSHHLDEDIIKQQKKILARLGVPPASSSSDATHFVADKFVRTRNMLETIALGKPVVSHLWLESCRQASSFIDEKNYILRDFKKEKEIGFSMPVSLARATQYPLLQGKQVFITPNVKPGKEVIASLVKAVHGQAVERIGRSAFKDDKVPDNMLVLSSEEDYTTCVPFLEKGASIYSSELLLNGIVIQKLEYERHRLFVDHVKRTRSTLWLKKGNQFLPVTKCK</sequence>
<dbReference type="InterPro" id="IPR051579">
    <property type="entry name" value="DDR_Transcriptional_Reg"/>
</dbReference>
<dbReference type="CDD" id="cd17744">
    <property type="entry name" value="BRCT_MDC1_rpt1"/>
    <property type="match status" value="1"/>
</dbReference>
<feature type="compositionally biased region" description="Basic and acidic residues" evidence="4">
    <location>
        <begin position="437"/>
        <end position="447"/>
    </location>
</feature>
<feature type="compositionally biased region" description="Polar residues" evidence="4">
    <location>
        <begin position="886"/>
        <end position="895"/>
    </location>
</feature>
<evidence type="ECO:0000256" key="1">
    <source>
        <dbReference type="ARBA" id="ARBA00004123"/>
    </source>
</evidence>
<keyword evidence="2" id="KW-0227">DNA damage</keyword>
<proteinExistence type="predicted"/>
<dbReference type="Pfam" id="PF16770">
    <property type="entry name" value="RTT107_BRCT_5"/>
    <property type="match status" value="1"/>
</dbReference>
<evidence type="ECO:0000256" key="3">
    <source>
        <dbReference type="ARBA" id="ARBA00023242"/>
    </source>
</evidence>
<keyword evidence="7" id="KW-1185">Reference proteome</keyword>
<comment type="caution">
    <text evidence="6">The sequence shown here is derived from an EMBL/GenBank/DDBJ whole genome shotgun (WGS) entry which is preliminary data.</text>
</comment>
<feature type="region of interest" description="Disordered" evidence="4">
    <location>
        <begin position="849"/>
        <end position="931"/>
    </location>
</feature>
<dbReference type="GO" id="GO:0005634">
    <property type="term" value="C:nucleus"/>
    <property type="evidence" value="ECO:0007669"/>
    <property type="project" value="UniProtKB-SubCell"/>
</dbReference>
<feature type="region of interest" description="Disordered" evidence="4">
    <location>
        <begin position="536"/>
        <end position="602"/>
    </location>
</feature>
<organism evidence="6 7">
    <name type="scientific">Protea cynaroides</name>
    <dbReference type="NCBI Taxonomy" id="273540"/>
    <lineage>
        <taxon>Eukaryota</taxon>
        <taxon>Viridiplantae</taxon>
        <taxon>Streptophyta</taxon>
        <taxon>Embryophyta</taxon>
        <taxon>Tracheophyta</taxon>
        <taxon>Spermatophyta</taxon>
        <taxon>Magnoliopsida</taxon>
        <taxon>Proteales</taxon>
        <taxon>Proteaceae</taxon>
        <taxon>Protea</taxon>
    </lineage>
</organism>
<dbReference type="PANTHER" id="PTHR23196">
    <property type="entry name" value="PAX TRANSCRIPTION ACTIVATION DOMAIN INTERACTING PROTEIN"/>
    <property type="match status" value="1"/>
</dbReference>
<accession>A0A9Q0QRG7</accession>
<dbReference type="InterPro" id="IPR001357">
    <property type="entry name" value="BRCT_dom"/>
</dbReference>
<dbReference type="OrthoDB" id="342264at2759"/>
<dbReference type="EMBL" id="JAMYWD010000006">
    <property type="protein sequence ID" value="KAJ4968999.1"/>
    <property type="molecule type" value="Genomic_DNA"/>
</dbReference>
<dbReference type="GO" id="GO:0006974">
    <property type="term" value="P:DNA damage response"/>
    <property type="evidence" value="ECO:0007669"/>
    <property type="project" value="UniProtKB-KW"/>
</dbReference>
<keyword evidence="3" id="KW-0539">Nucleus</keyword>
<dbReference type="InterPro" id="IPR036420">
    <property type="entry name" value="BRCT_dom_sf"/>
</dbReference>
<dbReference type="PANTHER" id="PTHR23196:SF1">
    <property type="entry name" value="PAX-INTERACTING PROTEIN 1"/>
    <property type="match status" value="1"/>
</dbReference>
<dbReference type="SUPFAM" id="SSF52113">
    <property type="entry name" value="BRCT domain"/>
    <property type="match status" value="1"/>
</dbReference>
<evidence type="ECO:0000256" key="4">
    <source>
        <dbReference type="SAM" id="MobiDB-lite"/>
    </source>
</evidence>
<dbReference type="Pfam" id="PF16589">
    <property type="entry name" value="BRCT_2"/>
    <property type="match status" value="1"/>
</dbReference>
<dbReference type="Proteomes" id="UP001141806">
    <property type="component" value="Unassembled WGS sequence"/>
</dbReference>
<feature type="region of interest" description="Disordered" evidence="4">
    <location>
        <begin position="419"/>
        <end position="447"/>
    </location>
</feature>
<feature type="compositionally biased region" description="Basic and acidic residues" evidence="4">
    <location>
        <begin position="896"/>
        <end position="920"/>
    </location>
</feature>
<evidence type="ECO:0000259" key="5">
    <source>
        <dbReference type="PROSITE" id="PS50172"/>
    </source>
</evidence>
<feature type="compositionally biased region" description="Polar residues" evidence="4">
    <location>
        <begin position="134"/>
        <end position="146"/>
    </location>
</feature>
<evidence type="ECO:0000256" key="2">
    <source>
        <dbReference type="ARBA" id="ARBA00022763"/>
    </source>
</evidence>
<dbReference type="PROSITE" id="PS50172">
    <property type="entry name" value="BRCT"/>
    <property type="match status" value="1"/>
</dbReference>
<feature type="region of interest" description="Disordered" evidence="4">
    <location>
        <begin position="353"/>
        <end position="377"/>
    </location>
</feature>
<feature type="compositionally biased region" description="Low complexity" evidence="4">
    <location>
        <begin position="49"/>
        <end position="66"/>
    </location>
</feature>
<feature type="region of interest" description="Disordered" evidence="4">
    <location>
        <begin position="46"/>
        <end position="73"/>
    </location>
</feature>
<evidence type="ECO:0000313" key="6">
    <source>
        <dbReference type="EMBL" id="KAJ4968999.1"/>
    </source>
</evidence>
<name>A0A9Q0QRG7_9MAGN</name>
<dbReference type="Gene3D" id="3.40.50.10190">
    <property type="entry name" value="BRCT domain"/>
    <property type="match status" value="2"/>
</dbReference>
<gene>
    <name evidence="6" type="ORF">NE237_015700</name>
</gene>
<dbReference type="SMART" id="SM00292">
    <property type="entry name" value="BRCT"/>
    <property type="match status" value="1"/>
</dbReference>
<dbReference type="CDD" id="cd18432">
    <property type="entry name" value="BRCT_PAXIP1_rpt6_like"/>
    <property type="match status" value="1"/>
</dbReference>
<feature type="region of interest" description="Disordered" evidence="4">
    <location>
        <begin position="130"/>
        <end position="203"/>
    </location>
</feature>
<feature type="compositionally biased region" description="Basic and acidic residues" evidence="4">
    <location>
        <begin position="849"/>
        <end position="862"/>
    </location>
</feature>